<evidence type="ECO:0000256" key="8">
    <source>
        <dbReference type="RuleBase" id="RU362125"/>
    </source>
</evidence>
<dbReference type="GO" id="GO:0003995">
    <property type="term" value="F:acyl-CoA dehydrogenase activity"/>
    <property type="evidence" value="ECO:0007669"/>
    <property type="project" value="InterPro"/>
</dbReference>
<feature type="domain" description="Acyl-CoA dehydrogenase/oxidase C-terminal" evidence="9">
    <location>
        <begin position="229"/>
        <end position="375"/>
    </location>
</feature>
<dbReference type="InterPro" id="IPR036250">
    <property type="entry name" value="AcylCo_DH-like_C"/>
</dbReference>
<dbReference type="RefSeq" id="WP_134338691.1">
    <property type="nucleotide sequence ID" value="NZ_SOPW01000002.1"/>
</dbReference>
<dbReference type="PANTHER" id="PTHR43884">
    <property type="entry name" value="ACYL-COA DEHYDROGENASE"/>
    <property type="match status" value="1"/>
</dbReference>
<keyword evidence="13" id="KW-1185">Reference proteome</keyword>
<dbReference type="InterPro" id="IPR046373">
    <property type="entry name" value="Acyl-CoA_Oxase/DH_mid-dom_sf"/>
</dbReference>
<dbReference type="OrthoDB" id="9802447at2"/>
<dbReference type="SUPFAM" id="SSF47203">
    <property type="entry name" value="Acyl-CoA dehydrogenase C-terminal domain-like"/>
    <property type="match status" value="1"/>
</dbReference>
<dbReference type="PIRSF" id="PIRSF016578">
    <property type="entry name" value="HsaA"/>
    <property type="match status" value="1"/>
</dbReference>
<dbReference type="Pfam" id="PF00441">
    <property type="entry name" value="Acyl-CoA_dh_1"/>
    <property type="match status" value="1"/>
</dbReference>
<dbReference type="InterPro" id="IPR037069">
    <property type="entry name" value="AcylCoA_DH/ox_N_sf"/>
</dbReference>
<comment type="caution">
    <text evidence="12">The sequence shown here is derived from an EMBL/GenBank/DDBJ whole genome shotgun (WGS) entry which is preliminary data.</text>
</comment>
<dbReference type="InterPro" id="IPR006091">
    <property type="entry name" value="Acyl-CoA_Oxase/DH_mid-dom"/>
</dbReference>
<name>A0A4Y8IRC2_9BACI</name>
<evidence type="ECO:0000313" key="12">
    <source>
        <dbReference type="EMBL" id="TFB24333.1"/>
    </source>
</evidence>
<accession>A0A4Y8IRC2</accession>
<dbReference type="Pfam" id="PF02771">
    <property type="entry name" value="Acyl-CoA_dh_N"/>
    <property type="match status" value="1"/>
</dbReference>
<evidence type="ECO:0000259" key="11">
    <source>
        <dbReference type="Pfam" id="PF02771"/>
    </source>
</evidence>
<reference evidence="12 13" key="1">
    <citation type="submission" date="2019-03" db="EMBL/GenBank/DDBJ databases">
        <authorList>
            <person name="He R.-H."/>
        </authorList>
    </citation>
    <scope>NUCLEOTIDE SEQUENCE [LARGE SCALE GENOMIC DNA]</scope>
    <source>
        <strain evidence="13">SH 714</strain>
    </source>
</reference>
<keyword evidence="3 8" id="KW-0285">Flavoprotein</keyword>
<dbReference type="Proteomes" id="UP000297975">
    <property type="component" value="Unassembled WGS sequence"/>
</dbReference>
<evidence type="ECO:0000256" key="3">
    <source>
        <dbReference type="ARBA" id="ARBA00022630"/>
    </source>
</evidence>
<evidence type="ECO:0000256" key="5">
    <source>
        <dbReference type="ARBA" id="ARBA00023002"/>
    </source>
</evidence>
<dbReference type="FunFam" id="2.40.110.10:FF:000001">
    <property type="entry name" value="Acyl-CoA dehydrogenase, mitochondrial"/>
    <property type="match status" value="1"/>
</dbReference>
<dbReference type="GO" id="GO:0050660">
    <property type="term" value="F:flavin adenine dinucleotide binding"/>
    <property type="evidence" value="ECO:0007669"/>
    <property type="project" value="InterPro"/>
</dbReference>
<dbReference type="Gene3D" id="2.40.110.10">
    <property type="entry name" value="Butyryl-CoA Dehydrogenase, subunit A, domain 2"/>
    <property type="match status" value="1"/>
</dbReference>
<comment type="cofactor">
    <cofactor evidence="1 8">
        <name>FAD</name>
        <dbReference type="ChEBI" id="CHEBI:57692"/>
    </cofactor>
</comment>
<proteinExistence type="inferred from homology"/>
<sequence>MNFEFSNEQNMLRQTARQFVDKEIMPHIAKWDQEGSFDPKIWNRLAELGLMGVCIPEEYGGSGMDYNSLAIVCEELERGDTTFRTAVSVHTGLNSLTILQWGTEEQKQKYLVPQAKGEKIGAFGLTEPGAGSDVAAMQTTAEDKGDYYVLNGQKTWISLCDSADHFLVFAYLDKSKKHKGISAFIVERTMPGFSSKAIKGKLGIRSGNTGEIFFEDMKVPKENLLGEEGEGFKIAMSALDNGRFTVAAGACGLIDACLEASVNYCHERSTFGKEIGKHQLVQQMIAKMEAGLQMSRLLVYRAGELKNQGKRNTRETSLAKWQACDFANQAADDAVQIHGAYGYSSEYPVERYLRNSKAPVIYEGTREIHTIMQAEYVLGYRQDKKLNKMLPAWPYEEDEIMQRG</sequence>
<keyword evidence="5 8" id="KW-0560">Oxidoreductase</keyword>
<dbReference type="EMBL" id="SOPW01000002">
    <property type="protein sequence ID" value="TFB24333.1"/>
    <property type="molecule type" value="Genomic_DNA"/>
</dbReference>
<gene>
    <name evidence="12" type="ORF">E3U55_02200</name>
</gene>
<evidence type="ECO:0000256" key="6">
    <source>
        <dbReference type="ARBA" id="ARBA00052546"/>
    </source>
</evidence>
<dbReference type="Pfam" id="PF02770">
    <property type="entry name" value="Acyl-CoA_dh_M"/>
    <property type="match status" value="1"/>
</dbReference>
<dbReference type="InterPro" id="IPR009100">
    <property type="entry name" value="AcylCoA_DH/oxidase_NM_dom_sf"/>
</dbReference>
<comment type="similarity">
    <text evidence="2 8">Belongs to the acyl-CoA dehydrogenase family.</text>
</comment>
<dbReference type="PANTHER" id="PTHR43884:SF12">
    <property type="entry name" value="ISOVALERYL-COA DEHYDROGENASE, MITOCHONDRIAL-RELATED"/>
    <property type="match status" value="1"/>
</dbReference>
<dbReference type="FunFam" id="1.10.540.10:FF:000002">
    <property type="entry name" value="Acyl-CoA dehydrogenase FadE19"/>
    <property type="match status" value="1"/>
</dbReference>
<dbReference type="InterPro" id="IPR009075">
    <property type="entry name" value="AcylCo_DH/oxidase_C"/>
</dbReference>
<evidence type="ECO:0000259" key="10">
    <source>
        <dbReference type="Pfam" id="PF02770"/>
    </source>
</evidence>
<evidence type="ECO:0000256" key="7">
    <source>
        <dbReference type="ARBA" id="ARBA00067585"/>
    </source>
</evidence>
<evidence type="ECO:0000259" key="9">
    <source>
        <dbReference type="Pfam" id="PF00441"/>
    </source>
</evidence>
<dbReference type="InterPro" id="IPR006089">
    <property type="entry name" value="Acyl-CoA_DH_CS"/>
</dbReference>
<dbReference type="FunFam" id="1.20.140.10:FF:000011">
    <property type="entry name" value="Medium-chain specific acyl-CoA dehydrogenase, mitochondrial"/>
    <property type="match status" value="1"/>
</dbReference>
<dbReference type="Gene3D" id="1.10.540.10">
    <property type="entry name" value="Acyl-CoA dehydrogenase/oxidase, N-terminal domain"/>
    <property type="match status" value="1"/>
</dbReference>
<keyword evidence="4 8" id="KW-0274">FAD</keyword>
<evidence type="ECO:0000256" key="4">
    <source>
        <dbReference type="ARBA" id="ARBA00022827"/>
    </source>
</evidence>
<evidence type="ECO:0000256" key="1">
    <source>
        <dbReference type="ARBA" id="ARBA00001974"/>
    </source>
</evidence>
<dbReference type="SUPFAM" id="SSF56645">
    <property type="entry name" value="Acyl-CoA dehydrogenase NM domain-like"/>
    <property type="match status" value="1"/>
</dbReference>
<evidence type="ECO:0000256" key="2">
    <source>
        <dbReference type="ARBA" id="ARBA00009347"/>
    </source>
</evidence>
<feature type="domain" description="Acyl-CoA oxidase/dehydrogenase middle" evidence="10">
    <location>
        <begin position="122"/>
        <end position="217"/>
    </location>
</feature>
<protein>
    <recommendedName>
        <fullName evidence="7">Acyl-CoA dehydrogenase</fullName>
    </recommendedName>
</protein>
<evidence type="ECO:0000313" key="13">
    <source>
        <dbReference type="Proteomes" id="UP000297975"/>
    </source>
</evidence>
<feature type="domain" description="Acyl-CoA dehydrogenase/oxidase N-terminal" evidence="11">
    <location>
        <begin position="6"/>
        <end position="118"/>
    </location>
</feature>
<dbReference type="Gene3D" id="1.20.140.10">
    <property type="entry name" value="Butyryl-CoA Dehydrogenase, subunit A, domain 3"/>
    <property type="match status" value="1"/>
</dbReference>
<dbReference type="PROSITE" id="PS00072">
    <property type="entry name" value="ACYL_COA_DH_1"/>
    <property type="match status" value="1"/>
</dbReference>
<dbReference type="InterPro" id="IPR013786">
    <property type="entry name" value="AcylCoA_DH/ox_N"/>
</dbReference>
<organism evidence="12 13">
    <name type="scientific">Filobacillus milosensis</name>
    <dbReference type="NCBI Taxonomy" id="94137"/>
    <lineage>
        <taxon>Bacteria</taxon>
        <taxon>Bacillati</taxon>
        <taxon>Bacillota</taxon>
        <taxon>Bacilli</taxon>
        <taxon>Bacillales</taxon>
        <taxon>Bacillaceae</taxon>
        <taxon>Filobacillus</taxon>
    </lineage>
</organism>
<comment type="catalytic activity">
    <reaction evidence="6">
        <text>a 2,3-saturated acyl-CoA + A = a 2,3-dehydroacyl-CoA + AH2</text>
        <dbReference type="Rhea" id="RHEA:48608"/>
        <dbReference type="ChEBI" id="CHEBI:13193"/>
        <dbReference type="ChEBI" id="CHEBI:17499"/>
        <dbReference type="ChEBI" id="CHEBI:60015"/>
        <dbReference type="ChEBI" id="CHEBI:65111"/>
    </reaction>
</comment>
<dbReference type="AlphaFoldDB" id="A0A4Y8IRC2"/>